<proteinExistence type="predicted"/>
<dbReference type="EMBL" id="JBHMAG010000020">
    <property type="protein sequence ID" value="MFB9755979.1"/>
    <property type="molecule type" value="Genomic_DNA"/>
</dbReference>
<comment type="caution">
    <text evidence="1">The sequence shown here is derived from an EMBL/GenBank/DDBJ whole genome shotgun (WGS) entry which is preliminary data.</text>
</comment>
<keyword evidence="2" id="KW-1185">Reference proteome</keyword>
<accession>A0ABV5W5X1</accession>
<organism evidence="1 2">
    <name type="scientific">Paenibacillus hodogayensis</name>
    <dbReference type="NCBI Taxonomy" id="279208"/>
    <lineage>
        <taxon>Bacteria</taxon>
        <taxon>Bacillati</taxon>
        <taxon>Bacillota</taxon>
        <taxon>Bacilli</taxon>
        <taxon>Bacillales</taxon>
        <taxon>Paenibacillaceae</taxon>
        <taxon>Paenibacillus</taxon>
    </lineage>
</organism>
<gene>
    <name evidence="1" type="ORF">ACFFNY_30755</name>
</gene>
<dbReference type="Proteomes" id="UP001589619">
    <property type="component" value="Unassembled WGS sequence"/>
</dbReference>
<evidence type="ECO:0000313" key="1">
    <source>
        <dbReference type="EMBL" id="MFB9755979.1"/>
    </source>
</evidence>
<dbReference type="RefSeq" id="WP_344913560.1">
    <property type="nucleotide sequence ID" value="NZ_BAAAYO010000012.1"/>
</dbReference>
<evidence type="ECO:0000313" key="2">
    <source>
        <dbReference type="Proteomes" id="UP001589619"/>
    </source>
</evidence>
<name>A0ABV5W5X1_9BACL</name>
<sequence>MHHLNRTAESARHISRQVELAELNVRRALQAKQALAYETALAYLRLATELLDEQCWQAGMRLCFKLSSRG</sequence>
<evidence type="ECO:0008006" key="3">
    <source>
        <dbReference type="Google" id="ProtNLM"/>
    </source>
</evidence>
<protein>
    <recommendedName>
        <fullName evidence="3">HEPN domain-containing protein</fullName>
    </recommendedName>
</protein>
<reference evidence="1 2" key="1">
    <citation type="submission" date="2024-09" db="EMBL/GenBank/DDBJ databases">
        <authorList>
            <person name="Sun Q."/>
            <person name="Mori K."/>
        </authorList>
    </citation>
    <scope>NUCLEOTIDE SEQUENCE [LARGE SCALE GENOMIC DNA]</scope>
    <source>
        <strain evidence="1 2">JCM 12520</strain>
    </source>
</reference>